<evidence type="ECO:0000256" key="1">
    <source>
        <dbReference type="SAM" id="SignalP"/>
    </source>
</evidence>
<feature type="chain" id="PRO_5035901939" evidence="1">
    <location>
        <begin position="20"/>
        <end position="130"/>
    </location>
</feature>
<proteinExistence type="predicted"/>
<feature type="signal peptide" evidence="1">
    <location>
        <begin position="1"/>
        <end position="19"/>
    </location>
</feature>
<evidence type="ECO:0000313" key="3">
    <source>
        <dbReference type="Proteomes" id="UP000691718"/>
    </source>
</evidence>
<sequence length="130" mass="15170">MTFGLLLLLLPNSNHFTQPLDVAFFGLLKKVWRKILTSNKYEYSKQVEFNKSHFPLLLAKVIQEVHMYKKENVIKGFEATGTVPFNPQKVFKRIPESLPDEPNVTVNYTLLVYVKENRKPNEMKKAETKN</sequence>
<evidence type="ECO:0000313" key="2">
    <source>
        <dbReference type="EMBL" id="CAG4998615.1"/>
    </source>
</evidence>
<name>A0A8S3X5S6_PARAO</name>
<comment type="caution">
    <text evidence="2">The sequence shown here is derived from an EMBL/GenBank/DDBJ whole genome shotgun (WGS) entry which is preliminary data.</text>
</comment>
<organism evidence="2 3">
    <name type="scientific">Parnassius apollo</name>
    <name type="common">Apollo butterfly</name>
    <name type="synonym">Papilio apollo</name>
    <dbReference type="NCBI Taxonomy" id="110799"/>
    <lineage>
        <taxon>Eukaryota</taxon>
        <taxon>Metazoa</taxon>
        <taxon>Ecdysozoa</taxon>
        <taxon>Arthropoda</taxon>
        <taxon>Hexapoda</taxon>
        <taxon>Insecta</taxon>
        <taxon>Pterygota</taxon>
        <taxon>Neoptera</taxon>
        <taxon>Endopterygota</taxon>
        <taxon>Lepidoptera</taxon>
        <taxon>Glossata</taxon>
        <taxon>Ditrysia</taxon>
        <taxon>Papilionoidea</taxon>
        <taxon>Papilionidae</taxon>
        <taxon>Parnassiinae</taxon>
        <taxon>Parnassini</taxon>
        <taxon>Parnassius</taxon>
        <taxon>Parnassius</taxon>
    </lineage>
</organism>
<gene>
    <name evidence="2" type="ORF">PAPOLLO_LOCUS13421</name>
</gene>
<accession>A0A8S3X5S6</accession>
<dbReference type="AlphaFoldDB" id="A0A8S3X5S6"/>
<protein>
    <submittedName>
        <fullName evidence="2">(apollo) hypothetical protein</fullName>
    </submittedName>
</protein>
<keyword evidence="3" id="KW-1185">Reference proteome</keyword>
<reference evidence="2" key="1">
    <citation type="submission" date="2021-04" db="EMBL/GenBank/DDBJ databases">
        <authorList>
            <person name="Tunstrom K."/>
        </authorList>
    </citation>
    <scope>NUCLEOTIDE SEQUENCE</scope>
</reference>
<keyword evidence="1" id="KW-0732">Signal</keyword>
<dbReference type="Proteomes" id="UP000691718">
    <property type="component" value="Unassembled WGS sequence"/>
</dbReference>
<dbReference type="EMBL" id="CAJQZP010000935">
    <property type="protein sequence ID" value="CAG4998615.1"/>
    <property type="molecule type" value="Genomic_DNA"/>
</dbReference>
<dbReference type="OrthoDB" id="10072016at2759"/>